<dbReference type="Gene3D" id="1.10.1240.10">
    <property type="entry name" value="Methionine synthase domain"/>
    <property type="match status" value="1"/>
</dbReference>
<comment type="caution">
    <text evidence="2">The sequence shown here is derived from an EMBL/GenBank/DDBJ whole genome shotgun (WGS) entry which is preliminary data.</text>
</comment>
<organism evidence="2 3">
    <name type="scientific">Methanolobus chelungpuianus</name>
    <dbReference type="NCBI Taxonomy" id="502115"/>
    <lineage>
        <taxon>Archaea</taxon>
        <taxon>Methanobacteriati</taxon>
        <taxon>Methanobacteriota</taxon>
        <taxon>Stenosarchaea group</taxon>
        <taxon>Methanomicrobia</taxon>
        <taxon>Methanosarcinales</taxon>
        <taxon>Methanosarcinaceae</taxon>
        <taxon>Methanolobus</taxon>
    </lineage>
</organism>
<gene>
    <name evidence="2" type="ORF">PV02_11515</name>
</gene>
<protein>
    <recommendedName>
        <fullName evidence="1">B12-binding N-terminal domain-containing protein</fullName>
    </recommendedName>
</protein>
<accession>A0AAE3HCR8</accession>
<dbReference type="InterPro" id="IPR036594">
    <property type="entry name" value="Meth_synthase_dom"/>
</dbReference>
<dbReference type="SMART" id="SM01018">
    <property type="entry name" value="B12-binding_2"/>
    <property type="match status" value="1"/>
</dbReference>
<dbReference type="InterPro" id="IPR003759">
    <property type="entry name" value="Cbl-bd_cap"/>
</dbReference>
<reference evidence="2 3" key="1">
    <citation type="journal article" date="2011" name="Appl. Environ. Microbiol.">
        <title>Methanogenic archaea isolated from Taiwan's Chelungpu fault.</title>
        <authorList>
            <person name="Wu S.Y."/>
            <person name="Lai M.C."/>
        </authorList>
    </citation>
    <scope>NUCLEOTIDE SEQUENCE [LARGE SCALE GENOMIC DNA]</scope>
    <source>
        <strain evidence="2 3">St545Mb</strain>
    </source>
</reference>
<dbReference type="Pfam" id="PF02607">
    <property type="entry name" value="B12-binding_2"/>
    <property type="match status" value="1"/>
</dbReference>
<dbReference type="AlphaFoldDB" id="A0AAE3HCR8"/>
<evidence type="ECO:0000313" key="3">
    <source>
        <dbReference type="Proteomes" id="UP001206983"/>
    </source>
</evidence>
<keyword evidence="3" id="KW-1185">Reference proteome</keyword>
<dbReference type="EMBL" id="JTEO01000006">
    <property type="protein sequence ID" value="MCQ6963669.1"/>
    <property type="molecule type" value="Genomic_DNA"/>
</dbReference>
<dbReference type="RefSeq" id="WP_256623602.1">
    <property type="nucleotide sequence ID" value="NZ_JTEO01000006.1"/>
</dbReference>
<dbReference type="PROSITE" id="PS51337">
    <property type="entry name" value="B12_BINDING_NTER"/>
    <property type="match status" value="1"/>
</dbReference>
<evidence type="ECO:0000259" key="1">
    <source>
        <dbReference type="PROSITE" id="PS51337"/>
    </source>
</evidence>
<dbReference type="Proteomes" id="UP001206983">
    <property type="component" value="Unassembled WGS sequence"/>
</dbReference>
<dbReference type="SUPFAM" id="SSF47644">
    <property type="entry name" value="Methionine synthase domain"/>
    <property type="match status" value="1"/>
</dbReference>
<proteinExistence type="predicted"/>
<evidence type="ECO:0000313" key="2">
    <source>
        <dbReference type="EMBL" id="MCQ6963669.1"/>
    </source>
</evidence>
<sequence length="124" mass="13419">MNSATKEIFDYARHAVIDLDEQAVGKIAREALDAGINPLDLVEHGFIEGMKELSSTFEAGEVQLSQIFKAYQVVELGINVLRPTITGSHKSALSYGNLIVASDGTSTYPLISHMIDALPSSYCC</sequence>
<name>A0AAE3HCR8_9EURY</name>
<feature type="domain" description="B12-binding N-terminal" evidence="1">
    <location>
        <begin position="1"/>
        <end position="93"/>
    </location>
</feature>